<dbReference type="AlphaFoldDB" id="A0A074XHT3"/>
<sequence length="161" mass="17941">MQQGPRSIRENKHKTIDHSGLSCWRVHEDVASNPSHAVPVRSTSEACSRLVKVWDPGMTAIRGRCSRGSCHGSAGWTLSLEPKPLELCRTWQQRCICQRYVSYQKPSQASGLLQVEAGCDATANRDTADLQKCRNFSVWNLDATFSLAHRGTPQKFVISTN</sequence>
<name>A0A074XHT3_AURPU</name>
<organism evidence="1 2">
    <name type="scientific">Aureobasidium pullulans EXF-150</name>
    <dbReference type="NCBI Taxonomy" id="1043002"/>
    <lineage>
        <taxon>Eukaryota</taxon>
        <taxon>Fungi</taxon>
        <taxon>Dikarya</taxon>
        <taxon>Ascomycota</taxon>
        <taxon>Pezizomycotina</taxon>
        <taxon>Dothideomycetes</taxon>
        <taxon>Dothideomycetidae</taxon>
        <taxon>Dothideales</taxon>
        <taxon>Saccotheciaceae</taxon>
        <taxon>Aureobasidium</taxon>
    </lineage>
</organism>
<dbReference type="Proteomes" id="UP000030706">
    <property type="component" value="Unassembled WGS sequence"/>
</dbReference>
<accession>A0A074XHT3</accession>
<gene>
    <name evidence="1" type="ORF">M438DRAFT_206303</name>
</gene>
<proteinExistence type="predicted"/>
<dbReference type="RefSeq" id="XP_029761247.1">
    <property type="nucleotide sequence ID" value="XM_029899377.1"/>
</dbReference>
<keyword evidence="2" id="KW-1185">Reference proteome</keyword>
<evidence type="ECO:0000313" key="1">
    <source>
        <dbReference type="EMBL" id="KEQ85060.1"/>
    </source>
</evidence>
<dbReference type="EMBL" id="KL584981">
    <property type="protein sequence ID" value="KEQ85060.1"/>
    <property type="molecule type" value="Genomic_DNA"/>
</dbReference>
<dbReference type="GeneID" id="40741683"/>
<protein>
    <submittedName>
        <fullName evidence="1">Uncharacterized protein</fullName>
    </submittedName>
</protein>
<dbReference type="HOGENOM" id="CLU_1643369_0_0_1"/>
<evidence type="ECO:0000313" key="2">
    <source>
        <dbReference type="Proteomes" id="UP000030706"/>
    </source>
</evidence>
<reference evidence="1 2" key="1">
    <citation type="journal article" date="2014" name="BMC Genomics">
        <title>Genome sequencing of four Aureobasidium pullulans varieties: biotechnological potential, stress tolerance, and description of new species.</title>
        <authorList>
            <person name="Gostin Ar C."/>
            <person name="Ohm R.A."/>
            <person name="Kogej T."/>
            <person name="Sonjak S."/>
            <person name="Turk M."/>
            <person name="Zajc J."/>
            <person name="Zalar P."/>
            <person name="Grube M."/>
            <person name="Sun H."/>
            <person name="Han J."/>
            <person name="Sharma A."/>
            <person name="Chiniquy J."/>
            <person name="Ngan C.Y."/>
            <person name="Lipzen A."/>
            <person name="Barry K."/>
            <person name="Grigoriev I.V."/>
            <person name="Gunde-Cimerman N."/>
        </authorList>
    </citation>
    <scope>NUCLEOTIDE SEQUENCE [LARGE SCALE GENOMIC DNA]</scope>
    <source>
        <strain evidence="1 2">EXF-150</strain>
    </source>
</reference>